<reference evidence="1 2" key="1">
    <citation type="journal article" date="2016" name="Virology">
        <title>The genome of AR9, a giant transducing Bacillus phage encoding two multisubunit RNA polymerases.</title>
        <authorList>
            <person name="Lavysh D."/>
            <person name="Sokolova M."/>
            <person name="Minakhin L."/>
            <person name="Yakunina M."/>
            <person name="Artamonova T."/>
            <person name="Kozyavkin S."/>
            <person name="Makarova K.S."/>
            <person name="Koonin E.V."/>
            <person name="Severinov K."/>
        </authorList>
    </citation>
    <scope>NUCLEOTIDE SEQUENCE [LARGE SCALE GENOMIC DNA]</scope>
</reference>
<gene>
    <name evidence="1" type="ORF">AR9_g252</name>
</gene>
<dbReference type="Proteomes" id="UP000202618">
    <property type="component" value="Segment"/>
</dbReference>
<evidence type="ECO:0000313" key="1">
    <source>
        <dbReference type="EMBL" id="AMS01336.1"/>
    </source>
</evidence>
<evidence type="ECO:0000313" key="2">
    <source>
        <dbReference type="Proteomes" id="UP000202618"/>
    </source>
</evidence>
<dbReference type="KEGG" id="vg:29058970"/>
<accession>A0A172JIG6</accession>
<sequence length="94" mass="11177">MKLEELYQTLKNEYLSGKFYIEDNKINWIYSTEGVKSAEEAEDRWLSFLGAKITAENIIEGTNFEIIQKFESNNKIGFSIREKLVKKKQECFYY</sequence>
<protein>
    <submittedName>
        <fullName evidence="1">Virion protein</fullName>
    </submittedName>
</protein>
<dbReference type="GeneID" id="29058970"/>
<name>A0A172JIG6_BPPB1</name>
<dbReference type="EMBL" id="KU878088">
    <property type="protein sequence ID" value="AMS01336.1"/>
    <property type="molecule type" value="Genomic_DNA"/>
</dbReference>
<dbReference type="RefSeq" id="YP_009283156.1">
    <property type="nucleotide sequence ID" value="NC_031039.1"/>
</dbReference>
<proteinExistence type="predicted"/>
<organism evidence="1 2">
    <name type="scientific">Bacillus phage AR9</name>
    <dbReference type="NCBI Taxonomy" id="1815509"/>
    <lineage>
        <taxon>Viruses</taxon>
        <taxon>Duplodnaviria</taxon>
        <taxon>Heunggongvirae</taxon>
        <taxon>Uroviricota</taxon>
        <taxon>Caudoviricetes</taxon>
        <taxon>Takahashivirus</taxon>
        <taxon>Bacillus phage PBS1</taxon>
    </lineage>
</organism>